<proteinExistence type="predicted"/>
<protein>
    <submittedName>
        <fullName evidence="1">Uncharacterized protein</fullName>
    </submittedName>
</protein>
<accession>A0A4C1VSU3</accession>
<dbReference type="EMBL" id="BGZK01000406">
    <property type="protein sequence ID" value="GBP41773.1"/>
    <property type="molecule type" value="Genomic_DNA"/>
</dbReference>
<evidence type="ECO:0000313" key="2">
    <source>
        <dbReference type="Proteomes" id="UP000299102"/>
    </source>
</evidence>
<sequence length="68" mass="7773">MIAEKLLFSTKGQMTDQPVRGIVIEYTIAGCRARLPTERDIRAAPIDKANLVYRTRFTSILDRVRKAH</sequence>
<name>A0A4C1VSU3_EUMVA</name>
<dbReference type="Proteomes" id="UP000299102">
    <property type="component" value="Unassembled WGS sequence"/>
</dbReference>
<gene>
    <name evidence="1" type="ORF">EVAR_26895_1</name>
</gene>
<organism evidence="1 2">
    <name type="scientific">Eumeta variegata</name>
    <name type="common">Bagworm moth</name>
    <name type="synonym">Eumeta japonica</name>
    <dbReference type="NCBI Taxonomy" id="151549"/>
    <lineage>
        <taxon>Eukaryota</taxon>
        <taxon>Metazoa</taxon>
        <taxon>Ecdysozoa</taxon>
        <taxon>Arthropoda</taxon>
        <taxon>Hexapoda</taxon>
        <taxon>Insecta</taxon>
        <taxon>Pterygota</taxon>
        <taxon>Neoptera</taxon>
        <taxon>Endopterygota</taxon>
        <taxon>Lepidoptera</taxon>
        <taxon>Glossata</taxon>
        <taxon>Ditrysia</taxon>
        <taxon>Tineoidea</taxon>
        <taxon>Psychidae</taxon>
        <taxon>Oiketicinae</taxon>
        <taxon>Eumeta</taxon>
    </lineage>
</organism>
<keyword evidence="2" id="KW-1185">Reference proteome</keyword>
<dbReference type="AlphaFoldDB" id="A0A4C1VSU3"/>
<reference evidence="1 2" key="1">
    <citation type="journal article" date="2019" name="Commun. Biol.">
        <title>The bagworm genome reveals a unique fibroin gene that provides high tensile strength.</title>
        <authorList>
            <person name="Kono N."/>
            <person name="Nakamura H."/>
            <person name="Ohtoshi R."/>
            <person name="Tomita M."/>
            <person name="Numata K."/>
            <person name="Arakawa K."/>
        </authorList>
    </citation>
    <scope>NUCLEOTIDE SEQUENCE [LARGE SCALE GENOMIC DNA]</scope>
</reference>
<comment type="caution">
    <text evidence="1">The sequence shown here is derived from an EMBL/GenBank/DDBJ whole genome shotgun (WGS) entry which is preliminary data.</text>
</comment>
<evidence type="ECO:0000313" key="1">
    <source>
        <dbReference type="EMBL" id="GBP41773.1"/>
    </source>
</evidence>